<evidence type="ECO:0000313" key="2">
    <source>
        <dbReference type="Proteomes" id="UP000078148"/>
    </source>
</evidence>
<keyword evidence="2" id="KW-1185">Reference proteome</keyword>
<name>A0A172ZM25_9BACL</name>
<organism evidence="1 2">
    <name type="scientific">Paenibacillus bovis</name>
    <dbReference type="NCBI Taxonomy" id="1616788"/>
    <lineage>
        <taxon>Bacteria</taxon>
        <taxon>Bacillati</taxon>
        <taxon>Bacillota</taxon>
        <taxon>Bacilli</taxon>
        <taxon>Bacillales</taxon>
        <taxon>Paenibacillaceae</taxon>
        <taxon>Paenibacillus</taxon>
    </lineage>
</organism>
<dbReference type="EMBL" id="CP013023">
    <property type="protein sequence ID" value="ANF98287.1"/>
    <property type="molecule type" value="Genomic_DNA"/>
</dbReference>
<dbReference type="SUPFAM" id="SSF82171">
    <property type="entry name" value="DPP6 N-terminal domain-like"/>
    <property type="match status" value="1"/>
</dbReference>
<evidence type="ECO:0000313" key="1">
    <source>
        <dbReference type="EMBL" id="ANF98287.1"/>
    </source>
</evidence>
<dbReference type="OrthoDB" id="9765809at2"/>
<gene>
    <name evidence="1" type="ORF">AR543_21345</name>
</gene>
<reference evidence="1 2" key="2">
    <citation type="journal article" date="2016" name="Int. J. Syst. Evol. Microbiol.">
        <title>Paenibacillus bovis sp. nov., isolated from raw yak (Bos grunniens) milk.</title>
        <authorList>
            <person name="Gao C."/>
            <person name="Han J."/>
            <person name="Liu Z."/>
            <person name="Xu X."/>
            <person name="Hang F."/>
            <person name="Wu Z."/>
        </authorList>
    </citation>
    <scope>NUCLEOTIDE SEQUENCE [LARGE SCALE GENOMIC DNA]</scope>
    <source>
        <strain evidence="1 2">BD3526</strain>
    </source>
</reference>
<dbReference type="Proteomes" id="UP000078148">
    <property type="component" value="Chromosome"/>
</dbReference>
<sequence length="372" mass="42215">MQKISVSLPPLHPDLGTMIAWCAVPVATGEQPLLLAFNEQAELWQIELFTGQTRLISQVELPAFQPAYPVQLIVSPCGRAAAVSNRFGKYAVVIELASGNTLLSLERGEYHYDKSVYPLAFIMKKEQLLLVYGTDWNRLELISLLPKIQPLSDRDIPVSQSEEQAAKANEHYLNYFHGELYVSPDGEYIAETGWVWAPVGVSRIWSSTAWLNNVWESEDGASLDSIWYPLIDWDLPMVWLDSERLAIWGRLDEDLLEEEDWGQEETQSAILIYNARQRARHAVITNVPDFLTSTNLPDVFVYPQAQLAVSSTGKLFAWGREVDMQAWDLSTLQPEPLDSPFQPDLYHPQADLFLKFEKGLIEAWQYVATGKE</sequence>
<proteinExistence type="predicted"/>
<dbReference type="RefSeq" id="WP_060536360.1">
    <property type="nucleotide sequence ID" value="NZ_CP013023.1"/>
</dbReference>
<protein>
    <submittedName>
        <fullName evidence="1">Uncharacterized protein</fullName>
    </submittedName>
</protein>
<dbReference type="KEGG" id="pbv:AR543_21345"/>
<reference evidence="2" key="1">
    <citation type="submission" date="2015-10" db="EMBL/GenBank/DDBJ databases">
        <title>Genome of Paenibacillus bovis sp. nov.</title>
        <authorList>
            <person name="Wu Z."/>
            <person name="Gao C."/>
            <person name="Liu Z."/>
            <person name="Zheng H."/>
        </authorList>
    </citation>
    <scope>NUCLEOTIDE SEQUENCE [LARGE SCALE GENOMIC DNA]</scope>
    <source>
        <strain evidence="2">BD3526</strain>
    </source>
</reference>
<accession>A0A172ZM25</accession>
<dbReference type="AlphaFoldDB" id="A0A172ZM25"/>